<protein>
    <recommendedName>
        <fullName evidence="2">Protein CyaE</fullName>
    </recommendedName>
</protein>
<proteinExistence type="inferred from homology"/>
<keyword evidence="2" id="KW-0472">Membrane</keyword>
<evidence type="ECO:0000313" key="4">
    <source>
        <dbReference type="EMBL" id="MBO1519913.1"/>
    </source>
</evidence>
<sequence length="505" mass="53763">MMRFAICGLLISSLMACTHPKLAEQTPAPRAASYTQVTPDFSLTRLPTPAVTLLDTQHSYSLAELIDLAQKNNPLTRIAWLEAERAALASGMVKATYLPMLSASVIGGYQHSKRHTRTELDTLLGTLDVNTRTHNHISGVVPALTLEWLLFDFGKRDALHQAAQELTLASQRKFSAAHQGVIFNVTRTFFNYSASAENAQLSAQHLTHSLTLKTAAQARFNKGVATSIEVAQATQLAAQAKLIAVQNQGLARDAYQALLSAVGLPANTQLTVASAQDRTLPTLADLPSEELLQQALAYRPDLLAVDAARRAAEQGILSAKANYMPKVALLGVAAHGNADFDVRGIGAMSPHSSFQAILLGISLPLFDGGLRRMRLYEAQALAESAQELVRKTQSDALQEMHLAVNTLRSALEAHEAASELVAAASLTYDAASDAYQVGVGNMMLATEAANGLLDATQAKNLAYTSALVASANVAFMMGQLNQAPDAQHVALGLPDAADSGLDLSH</sequence>
<keyword evidence="2" id="KW-0204">Cytolysis</keyword>
<comment type="subcellular location">
    <subcellularLocation>
        <location evidence="2">Cell outer membrane</location>
        <topology evidence="2">Peripheral membrane protein</topology>
    </subcellularLocation>
</comment>
<evidence type="ECO:0000313" key="5">
    <source>
        <dbReference type="Proteomes" id="UP000664882"/>
    </source>
</evidence>
<keyword evidence="2" id="KW-0354">Hemolysis</keyword>
<keyword evidence="3" id="KW-0732">Signal</keyword>
<dbReference type="PANTHER" id="PTHR30203">
    <property type="entry name" value="OUTER MEMBRANE CATION EFFLUX PROTEIN"/>
    <property type="match status" value="1"/>
</dbReference>
<evidence type="ECO:0000256" key="1">
    <source>
        <dbReference type="ARBA" id="ARBA00007613"/>
    </source>
</evidence>
<dbReference type="SUPFAM" id="SSF56954">
    <property type="entry name" value="Outer membrane efflux proteins (OEP)"/>
    <property type="match status" value="1"/>
</dbReference>
<dbReference type="Pfam" id="PF02321">
    <property type="entry name" value="OEP"/>
    <property type="match status" value="2"/>
</dbReference>
<dbReference type="PIRSF" id="PIRSF001892">
    <property type="entry name" value="CyaE"/>
    <property type="match status" value="1"/>
</dbReference>
<dbReference type="InterPro" id="IPR028351">
    <property type="entry name" value="CyaE"/>
</dbReference>
<keyword evidence="2" id="KW-0998">Cell outer membrane</keyword>
<dbReference type="InterPro" id="IPR010131">
    <property type="entry name" value="MdtP/NodT-like"/>
</dbReference>
<gene>
    <name evidence="4" type="ORF">J3U76_09770</name>
</gene>
<accession>A0ABS3NH38</accession>
<keyword evidence="5" id="KW-1185">Reference proteome</keyword>
<keyword evidence="2" id="KW-0813">Transport</keyword>
<name>A0ABS3NH38_9GAMM</name>
<dbReference type="Proteomes" id="UP000664882">
    <property type="component" value="Unassembled WGS sequence"/>
</dbReference>
<comment type="similarity">
    <text evidence="1 2">Belongs to the outer membrane factor (OMF) (TC 1.B.17) family.</text>
</comment>
<comment type="function">
    <text evidence="2">CyaE is necessary for transport of calmodulin-sensitive adenylate cyclase-hemolysin (cyclolysin).</text>
</comment>
<organism evidence="4 5">
    <name type="scientific">Oceanisphaera pacifica</name>
    <dbReference type="NCBI Taxonomy" id="2818389"/>
    <lineage>
        <taxon>Bacteria</taxon>
        <taxon>Pseudomonadati</taxon>
        <taxon>Pseudomonadota</taxon>
        <taxon>Gammaproteobacteria</taxon>
        <taxon>Aeromonadales</taxon>
        <taxon>Aeromonadaceae</taxon>
        <taxon>Oceanisphaera</taxon>
    </lineage>
</organism>
<evidence type="ECO:0000256" key="2">
    <source>
        <dbReference type="PIRNR" id="PIRNR001892"/>
    </source>
</evidence>
<dbReference type="InterPro" id="IPR003423">
    <property type="entry name" value="OMP_efflux"/>
</dbReference>
<dbReference type="PROSITE" id="PS51257">
    <property type="entry name" value="PROKAR_LIPOPROTEIN"/>
    <property type="match status" value="1"/>
</dbReference>
<dbReference type="PANTHER" id="PTHR30203:SF29">
    <property type="entry name" value="PROTEIN CYAE"/>
    <property type="match status" value="1"/>
</dbReference>
<dbReference type="EMBL" id="JAGDFX010000010">
    <property type="protein sequence ID" value="MBO1519913.1"/>
    <property type="molecule type" value="Genomic_DNA"/>
</dbReference>
<feature type="chain" id="PRO_5045170528" description="Protein CyaE" evidence="3">
    <location>
        <begin position="24"/>
        <end position="505"/>
    </location>
</feature>
<reference evidence="4 5" key="1">
    <citation type="submission" date="2021-03" db="EMBL/GenBank/DDBJ databases">
        <title>Oceanisphaera sp. nov., isolated from the intestine.</title>
        <authorList>
            <person name="Zhao L.-H."/>
            <person name="Shi L.-F."/>
        </authorList>
    </citation>
    <scope>NUCLEOTIDE SEQUENCE [LARGE SCALE GENOMIC DNA]</scope>
    <source>
        <strain evidence="4 5">DM8</strain>
    </source>
</reference>
<dbReference type="RefSeq" id="WP_208005788.1">
    <property type="nucleotide sequence ID" value="NZ_JAGDFX010000010.1"/>
</dbReference>
<feature type="signal peptide" evidence="3">
    <location>
        <begin position="1"/>
        <end position="23"/>
    </location>
</feature>
<dbReference type="Gene3D" id="1.20.1600.10">
    <property type="entry name" value="Outer membrane efflux proteins (OEP)"/>
    <property type="match status" value="1"/>
</dbReference>
<comment type="caution">
    <text evidence="4">The sequence shown here is derived from an EMBL/GenBank/DDBJ whole genome shotgun (WGS) entry which is preliminary data.</text>
</comment>
<evidence type="ECO:0000256" key="3">
    <source>
        <dbReference type="SAM" id="SignalP"/>
    </source>
</evidence>